<feature type="site" description="Could be important to modulate the pK values of the two catalytic cysteine residues" evidence="8">
    <location>
        <position position="317"/>
    </location>
</feature>
<keyword evidence="6 8" id="KW-0413">Isomerase</keyword>
<gene>
    <name evidence="8 10" type="primary">dapF</name>
    <name evidence="10" type="ORF">J0M35_14170</name>
</gene>
<evidence type="ECO:0000256" key="3">
    <source>
        <dbReference type="ARBA" id="ARBA00013080"/>
    </source>
</evidence>
<feature type="active site" evidence="9">
    <location>
        <position position="145"/>
    </location>
</feature>
<reference evidence="10" key="1">
    <citation type="submission" date="2021-02" db="EMBL/GenBank/DDBJ databases">
        <title>Genome-Resolved Metagenomics of a Microbial Community Performing Photosynthetic Biological Nutrient Removal.</title>
        <authorList>
            <person name="Mcdaniel E.A."/>
        </authorList>
    </citation>
    <scope>NUCLEOTIDE SEQUENCE</scope>
    <source>
        <strain evidence="10">UWPOB_OBS1</strain>
    </source>
</reference>
<comment type="subcellular location">
    <subcellularLocation>
        <location evidence="8">Cytoplasm</location>
    </subcellularLocation>
</comment>
<dbReference type="AlphaFoldDB" id="A0A8J7PBJ3"/>
<dbReference type="SUPFAM" id="SSF54506">
    <property type="entry name" value="Diaminopimelate epimerase-like"/>
    <property type="match status" value="3"/>
</dbReference>
<sequence length="406" mass="43245">MTSPKSISTSPTLISFEKIQGLGNDFVLVSEVELAEALGAVPGLGGSLATKADLEKVLSRLALAVCHRRLGVGGDGLIVAVRRSVIEAERHWDGNSSRNSQKIVSLIGEIVAGYAEEKVGIDFDARLCQFSWIYINSDGTYASMCGNGLRCLTLFLVRKGFVGLKNDVVQFSVRCLDYPVHVTVKDLTAGGDSTELVATTRLAGPVFDDSMPAYINIAGSALPNLNDGVETSARVKFAYVDMGNPHCVVLPCREEGYLDWLGYLSDISPVLSGESQGERVLNELSRQIQSNSLFPQGVNVEWVAIDGPQKARVYVVERGCGPTLACGSGACAVVAAGVKEMLLNRQCCVILPGGELQVSYLSGDGALQKSDALQEYIELTGPARLSFQGSFDLLAFLSANPADLGD</sequence>
<feature type="active site" description="Proton acceptor" evidence="8">
    <location>
        <position position="326"/>
    </location>
</feature>
<feature type="binding site" evidence="8">
    <location>
        <position position="299"/>
    </location>
    <ligand>
        <name>substrate</name>
    </ligand>
</feature>
<evidence type="ECO:0000256" key="8">
    <source>
        <dbReference type="HAMAP-Rule" id="MF_00197"/>
    </source>
</evidence>
<dbReference type="NCBIfam" id="TIGR00652">
    <property type="entry name" value="DapF"/>
    <property type="match status" value="1"/>
</dbReference>
<feature type="binding site" evidence="8">
    <location>
        <position position="136"/>
    </location>
    <ligand>
        <name>substrate</name>
    </ligand>
</feature>
<dbReference type="Pfam" id="PF01678">
    <property type="entry name" value="DAP_epimerase"/>
    <property type="match status" value="1"/>
</dbReference>
<dbReference type="UniPathway" id="UPA00034">
    <property type="reaction ID" value="UER00025"/>
</dbReference>
<keyword evidence="4 8" id="KW-0028">Amino-acid biosynthesis</keyword>
<dbReference type="PANTHER" id="PTHR31689:SF0">
    <property type="entry name" value="DIAMINOPIMELATE EPIMERASE"/>
    <property type="match status" value="1"/>
</dbReference>
<organism evidence="10 11">
    <name type="scientific">Candidatus Obscuribacter phosphatis</name>
    <dbReference type="NCBI Taxonomy" id="1906157"/>
    <lineage>
        <taxon>Bacteria</taxon>
        <taxon>Bacillati</taxon>
        <taxon>Candidatus Melainabacteria</taxon>
        <taxon>Candidatus Obscuribacterales</taxon>
        <taxon>Candidatus Obscuribacteraceae</taxon>
        <taxon>Candidatus Obscuribacter</taxon>
    </lineage>
</organism>
<evidence type="ECO:0000256" key="1">
    <source>
        <dbReference type="ARBA" id="ARBA00005196"/>
    </source>
</evidence>
<evidence type="ECO:0000256" key="7">
    <source>
        <dbReference type="ARBA" id="ARBA00051712"/>
    </source>
</evidence>
<evidence type="ECO:0000256" key="6">
    <source>
        <dbReference type="ARBA" id="ARBA00023235"/>
    </source>
</evidence>
<dbReference type="PANTHER" id="PTHR31689">
    <property type="entry name" value="DIAMINOPIMELATE EPIMERASE, CHLOROPLASTIC"/>
    <property type="match status" value="1"/>
</dbReference>
<feature type="binding site" evidence="8">
    <location>
        <begin position="317"/>
        <end position="318"/>
    </location>
    <ligand>
        <name>substrate</name>
    </ligand>
</feature>
<dbReference type="InterPro" id="IPR001653">
    <property type="entry name" value="DAP_epimerase_DapF"/>
</dbReference>
<evidence type="ECO:0000256" key="2">
    <source>
        <dbReference type="ARBA" id="ARBA00010219"/>
    </source>
</evidence>
<dbReference type="HAMAP" id="MF_00197">
    <property type="entry name" value="DAP_epimerase"/>
    <property type="match status" value="1"/>
</dbReference>
<evidence type="ECO:0000256" key="9">
    <source>
        <dbReference type="PROSITE-ProRule" id="PRU10125"/>
    </source>
</evidence>
<dbReference type="EC" id="5.1.1.7" evidence="3 8"/>
<evidence type="ECO:0000313" key="10">
    <source>
        <dbReference type="EMBL" id="MBN8661507.1"/>
    </source>
</evidence>
<dbReference type="Proteomes" id="UP000664277">
    <property type="component" value="Unassembled WGS sequence"/>
</dbReference>
<comment type="pathway">
    <text evidence="1 8">Amino-acid biosynthesis; L-lysine biosynthesis via DAP pathway; DL-2,6-diaminopimelate from LL-2,6-diaminopimelate: step 1/1.</text>
</comment>
<dbReference type="PROSITE" id="PS01326">
    <property type="entry name" value="DAP_EPIMERASE"/>
    <property type="match status" value="1"/>
</dbReference>
<accession>A0A8J7PBJ3</accession>
<evidence type="ECO:0000256" key="4">
    <source>
        <dbReference type="ARBA" id="ARBA00022605"/>
    </source>
</evidence>
<feature type="binding site" evidence="8">
    <location>
        <position position="244"/>
    </location>
    <ligand>
        <name>substrate</name>
    </ligand>
</feature>
<feature type="active site" description="Proton donor" evidence="8">
    <location>
        <position position="145"/>
    </location>
</feature>
<evidence type="ECO:0000256" key="5">
    <source>
        <dbReference type="ARBA" id="ARBA00023154"/>
    </source>
</evidence>
<comment type="caution">
    <text evidence="8">Lacks conserved residue(s) required for the propagation of feature annotation.</text>
</comment>
<feature type="binding site" evidence="8">
    <location>
        <begin position="327"/>
        <end position="328"/>
    </location>
    <ligand>
        <name>substrate</name>
    </ligand>
</feature>
<dbReference type="EMBL" id="JAFLCK010000021">
    <property type="protein sequence ID" value="MBN8661507.1"/>
    <property type="molecule type" value="Genomic_DNA"/>
</dbReference>
<comment type="catalytic activity">
    <reaction evidence="7 8">
        <text>(2S,6S)-2,6-diaminopimelate = meso-2,6-diaminopimelate</text>
        <dbReference type="Rhea" id="RHEA:15393"/>
        <dbReference type="ChEBI" id="CHEBI:57609"/>
        <dbReference type="ChEBI" id="CHEBI:57791"/>
        <dbReference type="EC" id="5.1.1.7"/>
    </reaction>
</comment>
<comment type="function">
    <text evidence="8">Catalyzes the stereoinversion of LL-2,6-diaminopimelate (L,L-DAP) to meso-diaminopimelate (meso-DAP), a precursor of L-lysine and an essential component of the bacterial peptidoglycan.</text>
</comment>
<dbReference type="InterPro" id="IPR018510">
    <property type="entry name" value="DAP_epimerase_AS"/>
</dbReference>
<feature type="binding site" evidence="8">
    <location>
        <begin position="146"/>
        <end position="147"/>
    </location>
    <ligand>
        <name>substrate</name>
    </ligand>
</feature>
<dbReference type="GO" id="GO:0009089">
    <property type="term" value="P:lysine biosynthetic process via diaminopimelate"/>
    <property type="evidence" value="ECO:0007669"/>
    <property type="project" value="UniProtKB-UniRule"/>
</dbReference>
<keyword evidence="5 8" id="KW-0457">Lysine biosynthesis</keyword>
<feature type="binding site" evidence="8">
    <location>
        <position position="24"/>
    </location>
    <ligand>
        <name>substrate</name>
    </ligand>
</feature>
<dbReference type="Gene3D" id="3.10.310.10">
    <property type="entry name" value="Diaminopimelate Epimerase, Chain A, domain 1"/>
    <property type="match status" value="2"/>
</dbReference>
<comment type="subunit">
    <text evidence="8">Homodimer.</text>
</comment>
<evidence type="ECO:0000313" key="11">
    <source>
        <dbReference type="Proteomes" id="UP000664277"/>
    </source>
</evidence>
<feature type="site" description="Could be important to modulate the pK values of the two catalytic cysteine residues" evidence="8">
    <location>
        <position position="246"/>
    </location>
</feature>
<name>A0A8J7PBJ3_9BACT</name>
<comment type="caution">
    <text evidence="10">The sequence shown here is derived from an EMBL/GenBank/DDBJ whole genome shotgun (WGS) entry which is preliminary data.</text>
</comment>
<comment type="similarity">
    <text evidence="2 8">Belongs to the diaminopimelate epimerase family.</text>
</comment>
<keyword evidence="8" id="KW-0963">Cytoplasm</keyword>
<dbReference type="GO" id="GO:0005829">
    <property type="term" value="C:cytosol"/>
    <property type="evidence" value="ECO:0007669"/>
    <property type="project" value="TreeGrafter"/>
</dbReference>
<proteinExistence type="inferred from homology"/>
<dbReference type="GO" id="GO:0008837">
    <property type="term" value="F:diaminopimelate epimerase activity"/>
    <property type="evidence" value="ECO:0007669"/>
    <property type="project" value="UniProtKB-UniRule"/>
</dbReference>
<protein>
    <recommendedName>
        <fullName evidence="3 8">Diaminopimelate epimerase</fullName>
        <shortName evidence="8">DAP epimerase</shortName>
        <ecNumber evidence="3 8">5.1.1.7</ecNumber>
    </recommendedName>
    <alternativeName>
        <fullName evidence="8">PLP-independent amino acid racemase</fullName>
    </alternativeName>
</protein>